<reference evidence="5" key="1">
    <citation type="submission" date="2013-04" db="EMBL/GenBank/DDBJ databases">
        <authorList>
            <person name="Qu J."/>
            <person name="Murali S.C."/>
            <person name="Bandaranaike D."/>
            <person name="Bellair M."/>
            <person name="Blankenburg K."/>
            <person name="Chao H."/>
            <person name="Dinh H."/>
            <person name="Doddapaneni H."/>
            <person name="Downs B."/>
            <person name="Dugan-Rocha S."/>
            <person name="Elkadiri S."/>
            <person name="Gnanaolivu R.D."/>
            <person name="Hernandez B."/>
            <person name="Javaid M."/>
            <person name="Jayaseelan J.C."/>
            <person name="Lee S."/>
            <person name="Li M."/>
            <person name="Ming W."/>
            <person name="Munidasa M."/>
            <person name="Muniz J."/>
            <person name="Nguyen L."/>
            <person name="Ongeri F."/>
            <person name="Osuji N."/>
            <person name="Pu L.-L."/>
            <person name="Puazo M."/>
            <person name="Qu C."/>
            <person name="Quiroz J."/>
            <person name="Raj R."/>
            <person name="Weissenberger G."/>
            <person name="Xin Y."/>
            <person name="Zou X."/>
            <person name="Han Y."/>
            <person name="Richards S."/>
            <person name="Worley K."/>
            <person name="Muzny D."/>
            <person name="Gibbs R."/>
        </authorList>
    </citation>
    <scope>NUCLEOTIDE SEQUENCE</scope>
    <source>
        <strain evidence="5">Sampled in the wild</strain>
    </source>
</reference>
<accession>A0A8K0KHN0</accession>
<dbReference type="Pfam" id="PF00515">
    <property type="entry name" value="TPR_1"/>
    <property type="match status" value="1"/>
</dbReference>
<dbReference type="SMART" id="SM00028">
    <property type="entry name" value="TPR"/>
    <property type="match status" value="3"/>
</dbReference>
<evidence type="ECO:0008006" key="7">
    <source>
        <dbReference type="Google" id="ProtNLM"/>
    </source>
</evidence>
<reference evidence="5" key="2">
    <citation type="submission" date="2017-10" db="EMBL/GenBank/DDBJ databases">
        <title>Ladona fulva Genome sequencing and assembly.</title>
        <authorList>
            <person name="Murali S."/>
            <person name="Richards S."/>
            <person name="Bandaranaike D."/>
            <person name="Bellair M."/>
            <person name="Blankenburg K."/>
            <person name="Chao H."/>
            <person name="Dinh H."/>
            <person name="Doddapaneni H."/>
            <person name="Dugan-Rocha S."/>
            <person name="Elkadiri S."/>
            <person name="Gnanaolivu R."/>
            <person name="Hernandez B."/>
            <person name="Skinner E."/>
            <person name="Javaid M."/>
            <person name="Lee S."/>
            <person name="Li M."/>
            <person name="Ming W."/>
            <person name="Munidasa M."/>
            <person name="Muniz J."/>
            <person name="Nguyen L."/>
            <person name="Hughes D."/>
            <person name="Osuji N."/>
            <person name="Pu L.-L."/>
            <person name="Puazo M."/>
            <person name="Qu C."/>
            <person name="Quiroz J."/>
            <person name="Raj R."/>
            <person name="Weissenberger G."/>
            <person name="Xin Y."/>
            <person name="Zou X."/>
            <person name="Han Y."/>
            <person name="Worley K."/>
            <person name="Muzny D."/>
            <person name="Gibbs R."/>
        </authorList>
    </citation>
    <scope>NUCLEOTIDE SEQUENCE</scope>
    <source>
        <strain evidence="5">Sampled in the wild</strain>
    </source>
</reference>
<dbReference type="GO" id="GO:0016020">
    <property type="term" value="C:membrane"/>
    <property type="evidence" value="ECO:0007669"/>
    <property type="project" value="TreeGrafter"/>
</dbReference>
<evidence type="ECO:0000313" key="6">
    <source>
        <dbReference type="Proteomes" id="UP000792457"/>
    </source>
</evidence>
<feature type="compositionally biased region" description="Basic and acidic residues" evidence="4">
    <location>
        <begin position="259"/>
        <end position="269"/>
    </location>
</feature>
<dbReference type="PROSITE" id="PS50293">
    <property type="entry name" value="TPR_REGION"/>
    <property type="match status" value="1"/>
</dbReference>
<feature type="compositionally biased region" description="Polar residues" evidence="4">
    <location>
        <begin position="211"/>
        <end position="222"/>
    </location>
</feature>
<dbReference type="Gene3D" id="1.25.40.10">
    <property type="entry name" value="Tetratricopeptide repeat domain"/>
    <property type="match status" value="1"/>
</dbReference>
<name>A0A8K0KHN0_LADFU</name>
<dbReference type="PANTHER" id="PTHR45831:SF2">
    <property type="entry name" value="LD24721P"/>
    <property type="match status" value="1"/>
</dbReference>
<keyword evidence="6" id="KW-1185">Reference proteome</keyword>
<comment type="caution">
    <text evidence="5">The sequence shown here is derived from an EMBL/GenBank/DDBJ whole genome shotgun (WGS) entry which is preliminary data.</text>
</comment>
<dbReference type="GO" id="GO:0006620">
    <property type="term" value="P:post-translational protein targeting to endoplasmic reticulum membrane"/>
    <property type="evidence" value="ECO:0007669"/>
    <property type="project" value="TreeGrafter"/>
</dbReference>
<evidence type="ECO:0000256" key="1">
    <source>
        <dbReference type="ARBA" id="ARBA00022737"/>
    </source>
</evidence>
<dbReference type="GO" id="GO:0072380">
    <property type="term" value="C:TRC complex"/>
    <property type="evidence" value="ECO:0007669"/>
    <property type="project" value="TreeGrafter"/>
</dbReference>
<evidence type="ECO:0000256" key="3">
    <source>
        <dbReference type="PROSITE-ProRule" id="PRU00339"/>
    </source>
</evidence>
<evidence type="ECO:0000313" key="5">
    <source>
        <dbReference type="EMBL" id="KAG8234503.1"/>
    </source>
</evidence>
<feature type="repeat" description="TPR" evidence="3">
    <location>
        <begin position="24"/>
        <end position="57"/>
    </location>
</feature>
<dbReference type="OrthoDB" id="2335338at2759"/>
<feature type="repeat" description="TPR" evidence="3">
    <location>
        <begin position="58"/>
        <end position="91"/>
    </location>
</feature>
<sequence>MKENNFKEAITNYTRAIEIDPNNAVYYCNRAAAHIKLSAYESAIEDCHQALRIDPRYSKAHSRLGFAYSATGNNIQAKSCYQKALELEPGNESYQTCLQEIEAHLSSSGSSLFSELANLLPFVDLPGLLHNPSFVNMMSDPMVQRLVNGAFAQQGICPLGNLASLGQQITERLQQGAARNVAQNASSGQPAGSNGFPDLIRPQDGDAVPASQGQSVDPQQQEVRPDVVQQIVGDHPPGGNLPDNRNLGSLDLASPASVPRRDDANAGNS</sequence>
<evidence type="ECO:0000256" key="2">
    <source>
        <dbReference type="ARBA" id="ARBA00022803"/>
    </source>
</evidence>
<feature type="repeat" description="TPR" evidence="3">
    <location>
        <begin position="1"/>
        <end position="23"/>
    </location>
</feature>
<dbReference type="PROSITE" id="PS50005">
    <property type="entry name" value="TPR"/>
    <property type="match status" value="3"/>
</dbReference>
<keyword evidence="2 3" id="KW-0802">TPR repeat</keyword>
<dbReference type="EMBL" id="KZ308819">
    <property type="protein sequence ID" value="KAG8234503.1"/>
    <property type="molecule type" value="Genomic_DNA"/>
</dbReference>
<organism evidence="5 6">
    <name type="scientific">Ladona fulva</name>
    <name type="common">Scarce chaser dragonfly</name>
    <name type="synonym">Libellula fulva</name>
    <dbReference type="NCBI Taxonomy" id="123851"/>
    <lineage>
        <taxon>Eukaryota</taxon>
        <taxon>Metazoa</taxon>
        <taxon>Ecdysozoa</taxon>
        <taxon>Arthropoda</taxon>
        <taxon>Hexapoda</taxon>
        <taxon>Insecta</taxon>
        <taxon>Pterygota</taxon>
        <taxon>Palaeoptera</taxon>
        <taxon>Odonata</taxon>
        <taxon>Epiprocta</taxon>
        <taxon>Anisoptera</taxon>
        <taxon>Libelluloidea</taxon>
        <taxon>Libellulidae</taxon>
        <taxon>Ladona</taxon>
    </lineage>
</organism>
<evidence type="ECO:0000256" key="4">
    <source>
        <dbReference type="SAM" id="MobiDB-lite"/>
    </source>
</evidence>
<dbReference type="InterPro" id="IPR011990">
    <property type="entry name" value="TPR-like_helical_dom_sf"/>
</dbReference>
<dbReference type="InterPro" id="IPR047150">
    <property type="entry name" value="SGT"/>
</dbReference>
<dbReference type="GO" id="GO:0060090">
    <property type="term" value="F:molecular adaptor activity"/>
    <property type="evidence" value="ECO:0007669"/>
    <property type="project" value="TreeGrafter"/>
</dbReference>
<dbReference type="InterPro" id="IPR019734">
    <property type="entry name" value="TPR_rpt"/>
</dbReference>
<dbReference type="PANTHER" id="PTHR45831">
    <property type="entry name" value="LD24721P"/>
    <property type="match status" value="1"/>
</dbReference>
<feature type="compositionally biased region" description="Polar residues" evidence="4">
    <location>
        <begin position="181"/>
        <end position="192"/>
    </location>
</feature>
<feature type="region of interest" description="Disordered" evidence="4">
    <location>
        <begin position="178"/>
        <end position="269"/>
    </location>
</feature>
<gene>
    <name evidence="5" type="ORF">J437_LFUL014646</name>
</gene>
<proteinExistence type="predicted"/>
<keyword evidence="1" id="KW-0677">Repeat</keyword>
<dbReference type="AlphaFoldDB" id="A0A8K0KHN0"/>
<protein>
    <recommendedName>
        <fullName evidence="7">Small glutamine-rich tetratricopeptide repeat-containing protein alpha</fullName>
    </recommendedName>
</protein>
<dbReference type="SUPFAM" id="SSF48452">
    <property type="entry name" value="TPR-like"/>
    <property type="match status" value="1"/>
</dbReference>
<dbReference type="Pfam" id="PF13414">
    <property type="entry name" value="TPR_11"/>
    <property type="match status" value="1"/>
</dbReference>
<dbReference type="Proteomes" id="UP000792457">
    <property type="component" value="Unassembled WGS sequence"/>
</dbReference>